<feature type="transmembrane region" description="Helical" evidence="8">
    <location>
        <begin position="72"/>
        <end position="94"/>
    </location>
</feature>
<evidence type="ECO:0000313" key="10">
    <source>
        <dbReference type="Proteomes" id="UP000683246"/>
    </source>
</evidence>
<dbReference type="EMBL" id="CP058649">
    <property type="protein sequence ID" value="QUI24314.1"/>
    <property type="molecule type" value="Genomic_DNA"/>
</dbReference>
<dbReference type="InterPro" id="IPR023298">
    <property type="entry name" value="ATPase_P-typ_TM_dom_sf"/>
</dbReference>
<feature type="transmembrane region" description="Helical" evidence="8">
    <location>
        <begin position="322"/>
        <end position="353"/>
    </location>
</feature>
<evidence type="ECO:0000313" key="9">
    <source>
        <dbReference type="EMBL" id="QUI24314.1"/>
    </source>
</evidence>
<gene>
    <name evidence="9" type="ORF">HZI73_19320</name>
</gene>
<dbReference type="AlphaFoldDB" id="A0A8J8SIC3"/>
<keyword evidence="6 8" id="KW-1133">Transmembrane helix</keyword>
<comment type="subcellular location">
    <subcellularLocation>
        <location evidence="1">Cell membrane</location>
        <topology evidence="1">Multi-pass membrane protein</topology>
    </subcellularLocation>
</comment>
<dbReference type="PANTHER" id="PTHR21716">
    <property type="entry name" value="TRANSMEMBRANE PROTEIN"/>
    <property type="match status" value="1"/>
</dbReference>
<dbReference type="GO" id="GO:0055085">
    <property type="term" value="P:transmembrane transport"/>
    <property type="evidence" value="ECO:0007669"/>
    <property type="project" value="TreeGrafter"/>
</dbReference>
<comment type="similarity">
    <text evidence="2">Belongs to the autoinducer-2 exporter (AI-2E) (TC 2.A.86) family.</text>
</comment>
<dbReference type="InterPro" id="IPR002549">
    <property type="entry name" value="AI-2E-like"/>
</dbReference>
<sequence length="362" mass="40385">MQNNHKPFDPYKYIPFLIIVFLIAKFIFKTGNLTWFLSSFKSLIFASIIIYLLSPVVRLIKTKLKFRHTISVLLTYFIVFAFIALFIMLIAPTITDSVNALINNFPSTEEMMAYVNNSFLQEFVSADTIDNLIETIDQSVVKFSSNILSFSSSVISSITGFISNLALLILSLFMAFYALRDSEEIPPKLKRLVRAFLPKKYADWTIRVGRLTDKALKQFLIGKMYTCIILGLLVSIAIYVVNMLSPLHIPYAPLMGLIIGLTNIIPYIGPFIGTIPCLFFALFSGVWEAVALLIVVIVMQQIDNIIVSPKIIGNTVGLKPFWVVASVTIGGSFFGAMGMILAVPIASVIIILVEERVARVTP</sequence>
<keyword evidence="7 8" id="KW-0472">Membrane</keyword>
<dbReference type="Pfam" id="PF01594">
    <property type="entry name" value="AI-2E_transport"/>
    <property type="match status" value="1"/>
</dbReference>
<feature type="transmembrane region" description="Helical" evidence="8">
    <location>
        <begin position="12"/>
        <end position="28"/>
    </location>
</feature>
<reference evidence="9" key="1">
    <citation type="submission" date="2020-07" db="EMBL/GenBank/DDBJ databases">
        <title>Vallitalea pronyensis genome.</title>
        <authorList>
            <person name="Postec A."/>
        </authorList>
    </citation>
    <scope>NUCLEOTIDE SEQUENCE</scope>
    <source>
        <strain evidence="9">FatNI3</strain>
    </source>
</reference>
<feature type="transmembrane region" description="Helical" evidence="8">
    <location>
        <begin position="40"/>
        <end position="60"/>
    </location>
</feature>
<feature type="transmembrane region" description="Helical" evidence="8">
    <location>
        <begin position="220"/>
        <end position="241"/>
    </location>
</feature>
<dbReference type="RefSeq" id="WP_212695008.1">
    <property type="nucleotide sequence ID" value="NZ_CP058649.1"/>
</dbReference>
<evidence type="ECO:0000256" key="7">
    <source>
        <dbReference type="ARBA" id="ARBA00023136"/>
    </source>
</evidence>
<evidence type="ECO:0000256" key="4">
    <source>
        <dbReference type="ARBA" id="ARBA00022475"/>
    </source>
</evidence>
<name>A0A8J8SIC3_9FIRM</name>
<evidence type="ECO:0000256" key="2">
    <source>
        <dbReference type="ARBA" id="ARBA00009773"/>
    </source>
</evidence>
<proteinExistence type="inferred from homology"/>
<organism evidence="9 10">
    <name type="scientific">Vallitalea pronyensis</name>
    <dbReference type="NCBI Taxonomy" id="1348613"/>
    <lineage>
        <taxon>Bacteria</taxon>
        <taxon>Bacillati</taxon>
        <taxon>Bacillota</taxon>
        <taxon>Clostridia</taxon>
        <taxon>Lachnospirales</taxon>
        <taxon>Vallitaleaceae</taxon>
        <taxon>Vallitalea</taxon>
    </lineage>
</organism>
<dbReference type="PANTHER" id="PTHR21716:SF53">
    <property type="entry name" value="PERMEASE PERM-RELATED"/>
    <property type="match status" value="1"/>
</dbReference>
<evidence type="ECO:0000256" key="8">
    <source>
        <dbReference type="SAM" id="Phobius"/>
    </source>
</evidence>
<keyword evidence="4" id="KW-1003">Cell membrane</keyword>
<feature type="transmembrane region" description="Helical" evidence="8">
    <location>
        <begin position="154"/>
        <end position="179"/>
    </location>
</feature>
<protein>
    <submittedName>
        <fullName evidence="9">AI-2E family transporter</fullName>
    </submittedName>
</protein>
<dbReference type="Proteomes" id="UP000683246">
    <property type="component" value="Chromosome"/>
</dbReference>
<keyword evidence="3" id="KW-0813">Transport</keyword>
<feature type="transmembrane region" description="Helical" evidence="8">
    <location>
        <begin position="277"/>
        <end position="302"/>
    </location>
</feature>
<feature type="transmembrane region" description="Helical" evidence="8">
    <location>
        <begin position="247"/>
        <end position="265"/>
    </location>
</feature>
<evidence type="ECO:0000256" key="5">
    <source>
        <dbReference type="ARBA" id="ARBA00022692"/>
    </source>
</evidence>
<keyword evidence="5 8" id="KW-0812">Transmembrane</keyword>
<evidence type="ECO:0000256" key="6">
    <source>
        <dbReference type="ARBA" id="ARBA00022989"/>
    </source>
</evidence>
<dbReference type="SUPFAM" id="SSF81665">
    <property type="entry name" value="Calcium ATPase, transmembrane domain M"/>
    <property type="match status" value="1"/>
</dbReference>
<dbReference type="GO" id="GO:0005886">
    <property type="term" value="C:plasma membrane"/>
    <property type="evidence" value="ECO:0007669"/>
    <property type="project" value="UniProtKB-SubCell"/>
</dbReference>
<keyword evidence="10" id="KW-1185">Reference proteome</keyword>
<dbReference type="KEGG" id="vpy:HZI73_19320"/>
<evidence type="ECO:0000256" key="1">
    <source>
        <dbReference type="ARBA" id="ARBA00004651"/>
    </source>
</evidence>
<accession>A0A8J8SIC3</accession>
<evidence type="ECO:0000256" key="3">
    <source>
        <dbReference type="ARBA" id="ARBA00022448"/>
    </source>
</evidence>